<name>A0A816WN54_9BILA</name>
<dbReference type="Pfam" id="PF26215">
    <property type="entry name" value="HTH_animal"/>
    <property type="match status" value="1"/>
</dbReference>
<dbReference type="AlphaFoldDB" id="A0A816WN54"/>
<dbReference type="SUPFAM" id="SSF56672">
    <property type="entry name" value="DNA/RNA polymerases"/>
    <property type="match status" value="1"/>
</dbReference>
<dbReference type="Pfam" id="PF00078">
    <property type="entry name" value="RVT_1"/>
    <property type="match status" value="1"/>
</dbReference>
<dbReference type="Proteomes" id="UP000663824">
    <property type="component" value="Unassembled WGS sequence"/>
</dbReference>
<comment type="caution">
    <text evidence="3">The sequence shown here is derived from an EMBL/GenBank/DDBJ whole genome shotgun (WGS) entry which is preliminary data.</text>
</comment>
<evidence type="ECO:0000256" key="1">
    <source>
        <dbReference type="SAM" id="MobiDB-lite"/>
    </source>
</evidence>
<proteinExistence type="predicted"/>
<gene>
    <name evidence="3" type="ORF">MBJ925_LOCUS27623</name>
    <name evidence="4" type="ORF">SMN809_LOCUS18472</name>
</gene>
<sequence>MGSVDSLKVFPSNNVDGFLRSHHGVEVLHAYRSFRKLSLRLESICLDIRFLKTCRANSVIPKFLWFNMSSPHLTWSRVYQDCQQRFLNVEIDWKYQYFYRTKIEYESWLNWLRELVSCRLFEHLYLMVVKYCRPLLKKKENVLQGKLWNLGVRYECYEVNDSKVVQNLSTRIVSDEEIQCLANGLGYGLIPKRVDKLMIASNIEQFYHRVTDITQHHKKFMNELKEAGAGAIVKSDLRVLNPKELTLAADLRSLTQSFLHKANEFQQKNNKLDSKEKNYRTILKKLREDDSIIITRPDKGRGIVVMNRQDYVNKMLIILNDPTKFSCLSEDPTIKREKLLNDLLKRLYNEHCITDQFHSIVGATGSYPGRLYGLPKIHKENVPLRPVLSSIGTFNYGLAKALSQILSTIIEKKNMIRDSFDFVKEVRTLSKDFSEHRMVSFDVSSLYTNVPINETIEIILNSLYVIQPIPPIMKRDDMKELLIFATKNSHFLFDGKVYDQIDGVSMGSPLAPLLAEIFLQEFERKNSSLLQELGIVYWKRYVDDTFVLLNSQFTTKHVCAELSKCHPSIQFTSEEEDPATRTLPFLDVLIRRKPGADFHTCVYRKPTFSGLMTKWSSFVPKRYKYSAISTIIYRAIQICSSKNSLHKEFDFIRGLCAKNGYPARFVNSIIKRQLNLQKSTARPTPIETTTDTAVLRVPYFGAESQIYGKRVTAAAAKHYPFKKIRVVYDVTDRIGRGFQLKDSIADEFKSGVVYEATCSTCNQAYIGQTYRHLKTRIHEHILDLKKFLPQTTTVKPSTKSKQRKKKNQQETKTTIKYTGPITRSKTGKLPPVVVKLNSVDLDNLLDLTKLKEKKENIRVPKSSITKHYIATNHIITEDNFKILHNEQRKYRLKIKESLLIITRAPQLNGTERSMPLYIYPDGIKNNEQM</sequence>
<dbReference type="EMBL" id="CAJNRE010014785">
    <property type="protein sequence ID" value="CAF2131186.1"/>
    <property type="molecule type" value="Genomic_DNA"/>
</dbReference>
<dbReference type="InterPro" id="IPR043502">
    <property type="entry name" value="DNA/RNA_pol_sf"/>
</dbReference>
<dbReference type="PANTHER" id="PTHR21301:SF10">
    <property type="entry name" value="REVERSE TRANSCRIPTASE DOMAIN-CONTAINING PROTEIN"/>
    <property type="match status" value="1"/>
</dbReference>
<dbReference type="InterPro" id="IPR058912">
    <property type="entry name" value="HTH_animal"/>
</dbReference>
<evidence type="ECO:0000259" key="2">
    <source>
        <dbReference type="PROSITE" id="PS50878"/>
    </source>
</evidence>
<evidence type="ECO:0000313" key="3">
    <source>
        <dbReference type="EMBL" id="CAF2131186.1"/>
    </source>
</evidence>
<evidence type="ECO:0000313" key="4">
    <source>
        <dbReference type="EMBL" id="CAF4124810.1"/>
    </source>
</evidence>
<feature type="region of interest" description="Disordered" evidence="1">
    <location>
        <begin position="793"/>
        <end position="814"/>
    </location>
</feature>
<dbReference type="PANTHER" id="PTHR21301">
    <property type="entry name" value="REVERSE TRANSCRIPTASE"/>
    <property type="match status" value="1"/>
</dbReference>
<reference evidence="3" key="1">
    <citation type="submission" date="2021-02" db="EMBL/GenBank/DDBJ databases">
        <authorList>
            <person name="Nowell W R."/>
        </authorList>
    </citation>
    <scope>NUCLEOTIDE SEQUENCE</scope>
</reference>
<dbReference type="CDD" id="cd00304">
    <property type="entry name" value="RT_like"/>
    <property type="match status" value="1"/>
</dbReference>
<accession>A0A816WN54</accession>
<dbReference type="Proteomes" id="UP000676336">
    <property type="component" value="Unassembled WGS sequence"/>
</dbReference>
<dbReference type="InterPro" id="IPR000477">
    <property type="entry name" value="RT_dom"/>
</dbReference>
<protein>
    <recommendedName>
        <fullName evidence="2">Reverse transcriptase domain-containing protein</fullName>
    </recommendedName>
</protein>
<dbReference type="EMBL" id="CAJOBI010008898">
    <property type="protein sequence ID" value="CAF4124810.1"/>
    <property type="molecule type" value="Genomic_DNA"/>
</dbReference>
<organism evidence="3 5">
    <name type="scientific">Rotaria magnacalcarata</name>
    <dbReference type="NCBI Taxonomy" id="392030"/>
    <lineage>
        <taxon>Eukaryota</taxon>
        <taxon>Metazoa</taxon>
        <taxon>Spiralia</taxon>
        <taxon>Gnathifera</taxon>
        <taxon>Rotifera</taxon>
        <taxon>Eurotatoria</taxon>
        <taxon>Bdelloidea</taxon>
        <taxon>Philodinida</taxon>
        <taxon>Philodinidae</taxon>
        <taxon>Rotaria</taxon>
    </lineage>
</organism>
<evidence type="ECO:0000313" key="5">
    <source>
        <dbReference type="Proteomes" id="UP000663824"/>
    </source>
</evidence>
<dbReference type="PROSITE" id="PS50878">
    <property type="entry name" value="RT_POL"/>
    <property type="match status" value="1"/>
</dbReference>
<feature type="domain" description="Reverse transcriptase" evidence="2">
    <location>
        <begin position="355"/>
        <end position="613"/>
    </location>
</feature>